<dbReference type="PROSITE" id="PS00356">
    <property type="entry name" value="HTH_LACI_1"/>
    <property type="match status" value="1"/>
</dbReference>
<dbReference type="InterPro" id="IPR028082">
    <property type="entry name" value="Peripla_BP_I"/>
</dbReference>
<keyword evidence="2" id="KW-0805">Transcription regulation</keyword>
<protein>
    <submittedName>
        <fullName evidence="6">LacI family DNA-binding transcriptional regulator</fullName>
    </submittedName>
</protein>
<dbReference type="RefSeq" id="WP_256708117.1">
    <property type="nucleotide sequence ID" value="NZ_CP101914.1"/>
</dbReference>
<dbReference type="PROSITE" id="PS50932">
    <property type="entry name" value="HTH_LACI_2"/>
    <property type="match status" value="1"/>
</dbReference>
<evidence type="ECO:0000256" key="3">
    <source>
        <dbReference type="ARBA" id="ARBA00023125"/>
    </source>
</evidence>
<dbReference type="InterPro" id="IPR001761">
    <property type="entry name" value="Peripla_BP/Lac1_sug-bd_dom"/>
</dbReference>
<proteinExistence type="predicted"/>
<dbReference type="CDD" id="cd06289">
    <property type="entry name" value="PBP1_MalI-like"/>
    <property type="match status" value="1"/>
</dbReference>
<evidence type="ECO:0000313" key="7">
    <source>
        <dbReference type="Proteomes" id="UP001059773"/>
    </source>
</evidence>
<name>A0ABY5JRI8_9BACI</name>
<evidence type="ECO:0000313" key="6">
    <source>
        <dbReference type="EMBL" id="UUI02928.1"/>
    </source>
</evidence>
<dbReference type="Proteomes" id="UP001059773">
    <property type="component" value="Chromosome"/>
</dbReference>
<keyword evidence="1" id="KW-0678">Repressor</keyword>
<dbReference type="SUPFAM" id="SSF47413">
    <property type="entry name" value="lambda repressor-like DNA-binding domains"/>
    <property type="match status" value="1"/>
</dbReference>
<dbReference type="Gene3D" id="1.10.260.40">
    <property type="entry name" value="lambda repressor-like DNA-binding domains"/>
    <property type="match status" value="1"/>
</dbReference>
<dbReference type="SUPFAM" id="SSF53822">
    <property type="entry name" value="Periplasmic binding protein-like I"/>
    <property type="match status" value="1"/>
</dbReference>
<evidence type="ECO:0000256" key="2">
    <source>
        <dbReference type="ARBA" id="ARBA00023015"/>
    </source>
</evidence>
<dbReference type="CDD" id="cd01392">
    <property type="entry name" value="HTH_LacI"/>
    <property type="match status" value="1"/>
</dbReference>
<feature type="domain" description="HTH lacI-type" evidence="5">
    <location>
        <begin position="9"/>
        <end position="63"/>
    </location>
</feature>
<keyword evidence="4" id="KW-0804">Transcription</keyword>
<sequence>MTRKPARRVTLQDVAKHAGVSRATASLIVRNSPKVAAKTREKVLKSIDELGYVYDRVAANLRSQKSSTIGTIITDVGNTFFSQFLLGVHHELEKYGYTVLLGTTFDSLKNQERLISTMLENRVGGILLCPVSTSSTETVDRLKTLDIPVVVGIRELNELTCDFVGLNYQAGAYLAVNHLIQKGHQQIAFIGGISDSTTWTERMEGYRAAHEDAGLSIDYSLILDSAPTREGGMEAIQKLIQQDRLPKAIFCFSDLIAFGVIIGLRKMGITPGKDIDIVGFDNIPEAEISYPPLTTVSSFAQKTGTAAASLLHNRMQHPEEQRQRIIIEPELIKRDAF</sequence>
<dbReference type="InterPro" id="IPR010982">
    <property type="entry name" value="Lambda_DNA-bd_dom_sf"/>
</dbReference>
<keyword evidence="3 6" id="KW-0238">DNA-binding</keyword>
<dbReference type="PANTHER" id="PTHR30146">
    <property type="entry name" value="LACI-RELATED TRANSCRIPTIONAL REPRESSOR"/>
    <property type="match status" value="1"/>
</dbReference>
<dbReference type="Pfam" id="PF00532">
    <property type="entry name" value="Peripla_BP_1"/>
    <property type="match status" value="1"/>
</dbReference>
<dbReference type="Gene3D" id="3.40.50.2300">
    <property type="match status" value="2"/>
</dbReference>
<dbReference type="SMART" id="SM00354">
    <property type="entry name" value="HTH_LACI"/>
    <property type="match status" value="1"/>
</dbReference>
<dbReference type="GO" id="GO:0003677">
    <property type="term" value="F:DNA binding"/>
    <property type="evidence" value="ECO:0007669"/>
    <property type="project" value="UniProtKB-KW"/>
</dbReference>
<dbReference type="PANTHER" id="PTHR30146:SF148">
    <property type="entry name" value="HTH-TYPE TRANSCRIPTIONAL REPRESSOR PURR-RELATED"/>
    <property type="match status" value="1"/>
</dbReference>
<accession>A0ABY5JRI8</accession>
<gene>
    <name evidence="6" type="ORF">NP439_23335</name>
</gene>
<evidence type="ECO:0000256" key="1">
    <source>
        <dbReference type="ARBA" id="ARBA00022491"/>
    </source>
</evidence>
<keyword evidence="7" id="KW-1185">Reference proteome</keyword>
<evidence type="ECO:0000256" key="4">
    <source>
        <dbReference type="ARBA" id="ARBA00023163"/>
    </source>
</evidence>
<reference evidence="6" key="1">
    <citation type="submission" date="2022-07" db="EMBL/GenBank/DDBJ databases">
        <title>FELIX.</title>
        <authorList>
            <person name="Wan K.H."/>
            <person name="Park S."/>
            <person name="Lawrence Q."/>
            <person name="Eichenberger J.P."/>
            <person name="Booth B.W."/>
            <person name="Piaggio A.J."/>
            <person name="Chandler J.C."/>
            <person name="Franklin A.B."/>
            <person name="Celniker S.E."/>
        </authorList>
    </citation>
    <scope>NUCLEOTIDE SEQUENCE</scope>
    <source>
        <strain evidence="6">QA-1986 374</strain>
    </source>
</reference>
<dbReference type="Pfam" id="PF00356">
    <property type="entry name" value="LacI"/>
    <property type="match status" value="1"/>
</dbReference>
<dbReference type="EMBL" id="CP101914">
    <property type="protein sequence ID" value="UUI02928.1"/>
    <property type="molecule type" value="Genomic_DNA"/>
</dbReference>
<evidence type="ECO:0000259" key="5">
    <source>
        <dbReference type="PROSITE" id="PS50932"/>
    </source>
</evidence>
<dbReference type="InterPro" id="IPR000843">
    <property type="entry name" value="HTH_LacI"/>
</dbReference>
<organism evidence="6 7">
    <name type="scientific">Oceanobacillus jeddahense</name>
    <dbReference type="NCBI Taxonomy" id="1462527"/>
    <lineage>
        <taxon>Bacteria</taxon>
        <taxon>Bacillati</taxon>
        <taxon>Bacillota</taxon>
        <taxon>Bacilli</taxon>
        <taxon>Bacillales</taxon>
        <taxon>Bacillaceae</taxon>
        <taxon>Oceanobacillus</taxon>
    </lineage>
</organism>